<evidence type="ECO:0000256" key="3">
    <source>
        <dbReference type="ARBA" id="ARBA00022448"/>
    </source>
</evidence>
<evidence type="ECO:0000256" key="5">
    <source>
        <dbReference type="ARBA" id="ARBA00022692"/>
    </source>
</evidence>
<feature type="transmembrane region" description="Helical" evidence="8">
    <location>
        <begin position="321"/>
        <end position="339"/>
    </location>
</feature>
<feature type="transmembrane region" description="Helical" evidence="8">
    <location>
        <begin position="111"/>
        <end position="135"/>
    </location>
</feature>
<feature type="transmembrane region" description="Helical" evidence="8">
    <location>
        <begin position="147"/>
        <end position="165"/>
    </location>
</feature>
<organism evidence="9 10">
    <name type="scientific">Methylobacterium crusticola</name>
    <dbReference type="NCBI Taxonomy" id="1697972"/>
    <lineage>
        <taxon>Bacteria</taxon>
        <taxon>Pseudomonadati</taxon>
        <taxon>Pseudomonadota</taxon>
        <taxon>Alphaproteobacteria</taxon>
        <taxon>Hyphomicrobiales</taxon>
        <taxon>Methylobacteriaceae</taxon>
        <taxon>Methylobacterium</taxon>
    </lineage>
</organism>
<feature type="transmembrane region" description="Helical" evidence="8">
    <location>
        <begin position="62"/>
        <end position="78"/>
    </location>
</feature>
<feature type="transmembrane region" description="Helical" evidence="8">
    <location>
        <begin position="241"/>
        <end position="263"/>
    </location>
</feature>
<reference evidence="9" key="1">
    <citation type="journal article" date="2021" name="Front. Microbiol.">
        <title>Comprehensive Comparative Genomics and Phenotyping of Methylobacterium Species.</title>
        <authorList>
            <person name="Alessa O."/>
            <person name="Ogura Y."/>
            <person name="Fujitani Y."/>
            <person name="Takami H."/>
            <person name="Hayashi T."/>
            <person name="Sahin N."/>
            <person name="Tani A."/>
        </authorList>
    </citation>
    <scope>NUCLEOTIDE SEQUENCE</scope>
    <source>
        <strain evidence="9">KCTC 52305</strain>
    </source>
</reference>
<proteinExistence type="inferred from homology"/>
<evidence type="ECO:0000313" key="9">
    <source>
        <dbReference type="EMBL" id="GJD48825.1"/>
    </source>
</evidence>
<sequence>MTATRERGVRGVARWRLARGATILPDERPPYGQVLVLGLQHVVAMFGSTALAPVLMGFDPNLAIFFSGIATLLFFAVVGGRVPSYLGSSFAFIAVVIAATGYGGSGPNPNPAVALGGIVAAGVVYALAGAAVLVAGDAWIGRLMPPAVTGAIVGAIALNLAPVAVRSLSGSGLDAGIGLFTVLAVGLAATALPGAARRVPLLIGALAATLAYLALANGLGLARPVDFARVAEAPWFGWPRFVSPVFEPGAIGLIAPVAVVLVAENLGHVKAIGAMTGRNLDPYLGRAFIGDGLATMLSGAFGGTGVTTYAENMGVMAVTRVYSTLVFAAAGVIAILFGLSPKFGAAILIIPGPVIGGLSVVVFGLIAAAAGRIFVDNRVDFARTRVQLTVGTALVLGAGDFTLNFGSFRLGGIGTATIGAILLYHLLRDDPDAAAPGSARP</sequence>
<keyword evidence="7 8" id="KW-0472">Membrane</keyword>
<accession>A0ABQ4QU13</accession>
<gene>
    <name evidence="9" type="primary">rutG</name>
    <name evidence="9" type="ORF">OPKNFCMD_1551</name>
</gene>
<comment type="caution">
    <text evidence="9">The sequence shown here is derived from an EMBL/GenBank/DDBJ whole genome shotgun (WGS) entry which is preliminary data.</text>
</comment>
<dbReference type="PANTHER" id="PTHR42810">
    <property type="entry name" value="PURINE PERMEASE C1399.01C-RELATED"/>
    <property type="match status" value="1"/>
</dbReference>
<dbReference type="Pfam" id="PF00860">
    <property type="entry name" value="Xan_ur_permease"/>
    <property type="match status" value="1"/>
</dbReference>
<dbReference type="InterPro" id="IPR006042">
    <property type="entry name" value="Xan_ur_permease"/>
</dbReference>
<evidence type="ECO:0000256" key="4">
    <source>
        <dbReference type="ARBA" id="ARBA00022475"/>
    </source>
</evidence>
<feature type="transmembrane region" description="Helical" evidence="8">
    <location>
        <begin position="34"/>
        <end position="56"/>
    </location>
</feature>
<feature type="transmembrane region" description="Helical" evidence="8">
    <location>
        <begin position="199"/>
        <end position="221"/>
    </location>
</feature>
<feature type="transmembrane region" description="Helical" evidence="8">
    <location>
        <begin position="410"/>
        <end position="427"/>
    </location>
</feature>
<protein>
    <submittedName>
        <fullName evidence="9">Pyrimidine permease RutG</fullName>
    </submittedName>
</protein>
<evidence type="ECO:0000256" key="7">
    <source>
        <dbReference type="ARBA" id="ARBA00023136"/>
    </source>
</evidence>
<keyword evidence="3" id="KW-0813">Transport</keyword>
<name>A0ABQ4QU13_9HYPH</name>
<dbReference type="Proteomes" id="UP001055167">
    <property type="component" value="Unassembled WGS sequence"/>
</dbReference>
<keyword evidence="6 8" id="KW-1133">Transmembrane helix</keyword>
<feature type="transmembrane region" description="Helical" evidence="8">
    <location>
        <begin position="283"/>
        <end position="301"/>
    </location>
</feature>
<evidence type="ECO:0000313" key="10">
    <source>
        <dbReference type="Proteomes" id="UP001055167"/>
    </source>
</evidence>
<evidence type="ECO:0000256" key="8">
    <source>
        <dbReference type="SAM" id="Phobius"/>
    </source>
</evidence>
<keyword evidence="4" id="KW-1003">Cell membrane</keyword>
<comment type="subcellular location">
    <subcellularLocation>
        <location evidence="1">Cell membrane</location>
        <topology evidence="1">Multi-pass membrane protein</topology>
    </subcellularLocation>
</comment>
<feature type="transmembrane region" description="Helical" evidence="8">
    <location>
        <begin position="85"/>
        <end position="105"/>
    </location>
</feature>
<keyword evidence="5 8" id="KW-0812">Transmembrane</keyword>
<evidence type="ECO:0000256" key="6">
    <source>
        <dbReference type="ARBA" id="ARBA00022989"/>
    </source>
</evidence>
<dbReference type="InterPro" id="IPR006043">
    <property type="entry name" value="NCS2"/>
</dbReference>
<comment type="similarity">
    <text evidence="2">Belongs to the nucleobase:cation symporter-2 (NCS2) (TC 2.A.40) family.</text>
</comment>
<dbReference type="NCBIfam" id="TIGR00801">
    <property type="entry name" value="ncs2"/>
    <property type="match status" value="1"/>
</dbReference>
<dbReference type="EMBL" id="BPQH01000004">
    <property type="protein sequence ID" value="GJD48825.1"/>
    <property type="molecule type" value="Genomic_DNA"/>
</dbReference>
<dbReference type="RefSeq" id="WP_407068079.1">
    <property type="nucleotide sequence ID" value="NZ_BPQH01000004.1"/>
</dbReference>
<reference evidence="9" key="2">
    <citation type="submission" date="2021-08" db="EMBL/GenBank/DDBJ databases">
        <authorList>
            <person name="Tani A."/>
            <person name="Ola A."/>
            <person name="Ogura Y."/>
            <person name="Katsura K."/>
            <person name="Hayashi T."/>
        </authorList>
    </citation>
    <scope>NUCLEOTIDE SEQUENCE</scope>
    <source>
        <strain evidence="9">KCTC 52305</strain>
    </source>
</reference>
<feature type="transmembrane region" description="Helical" evidence="8">
    <location>
        <begin position="346"/>
        <end position="374"/>
    </location>
</feature>
<dbReference type="PROSITE" id="PS01116">
    <property type="entry name" value="XANTH_URACIL_PERMASE"/>
    <property type="match status" value="1"/>
</dbReference>
<evidence type="ECO:0000256" key="1">
    <source>
        <dbReference type="ARBA" id="ARBA00004651"/>
    </source>
</evidence>
<feature type="transmembrane region" description="Helical" evidence="8">
    <location>
        <begin position="171"/>
        <end position="192"/>
    </location>
</feature>
<evidence type="ECO:0000256" key="2">
    <source>
        <dbReference type="ARBA" id="ARBA00008821"/>
    </source>
</evidence>
<keyword evidence="10" id="KW-1185">Reference proteome</keyword>
<dbReference type="PANTHER" id="PTHR42810:SF4">
    <property type="entry name" value="URIC ACID TRANSPORTER UACT"/>
    <property type="match status" value="1"/>
</dbReference>